<comment type="caution">
    <text evidence="1">The sequence shown here is derived from an EMBL/GenBank/DDBJ whole genome shotgun (WGS) entry which is preliminary data.</text>
</comment>
<proteinExistence type="predicted"/>
<sequence length="134" mass="15529">MTYTTEQVMTLIKEYQTNVQALHHLRKEYIDVVCGGNISQYGFEATLPKPQGQTTDPVLREVQRLMRQDTMIARYEQKVLYVQNRWERITDETHGIVFNQLLSGVSYSYIAKSLGTSKQRVQQIVTEIAELLTD</sequence>
<dbReference type="Proteomes" id="UP000233606">
    <property type="component" value="Unassembled WGS sequence"/>
</dbReference>
<gene>
    <name evidence="1" type="ORF">CW682_04345</name>
</gene>
<protein>
    <submittedName>
        <fullName evidence="1">Uncharacterized protein</fullName>
    </submittedName>
</protein>
<keyword evidence="2" id="KW-1185">Reference proteome</keyword>
<accession>A0ACC9MSW1</accession>
<evidence type="ECO:0000313" key="1">
    <source>
        <dbReference type="EMBL" id="PKE56748.1"/>
    </source>
</evidence>
<dbReference type="EMBL" id="PIWU01000005">
    <property type="protein sequence ID" value="PKE56748.1"/>
    <property type="molecule type" value="Genomic_DNA"/>
</dbReference>
<evidence type="ECO:0000313" key="2">
    <source>
        <dbReference type="Proteomes" id="UP000233606"/>
    </source>
</evidence>
<organism evidence="1 2">
    <name type="scientific">Macrococcoides caseolyticum</name>
    <dbReference type="NCBI Taxonomy" id="69966"/>
    <lineage>
        <taxon>Bacteria</taxon>
        <taxon>Bacillati</taxon>
        <taxon>Bacillota</taxon>
        <taxon>Bacilli</taxon>
        <taxon>Bacillales</taxon>
        <taxon>Staphylococcaceae</taxon>
        <taxon>Macrococcoides</taxon>
    </lineage>
</organism>
<name>A0ACC9MSW1_9STAP</name>
<reference evidence="1" key="1">
    <citation type="submission" date="2017-12" db="EMBL/GenBank/DDBJ databases">
        <title>Genomics of Macrococcus caseolyticus.</title>
        <authorList>
            <person name="MacFadyen A.C."/>
            <person name="Paterson G.K."/>
        </authorList>
    </citation>
    <scope>NUCLEOTIDE SEQUENCE</scope>
    <source>
        <strain evidence="1">5459_5_49</strain>
    </source>
</reference>